<name>A0A369XFB0_9PROT</name>
<reference evidence="1 2" key="1">
    <citation type="submission" date="2018-05" db="EMBL/GenBank/DDBJ databases">
        <title>Integrated omic analyses show evidence that a Ca. Accumulibacter phosphatis strain performs denitrification under micro-aerobic conditions.</title>
        <authorList>
            <person name="Camejo P.Y."/>
            <person name="Katherine M.D."/>
            <person name="Daniel N.R."/>
        </authorList>
    </citation>
    <scope>NUCLEOTIDE SEQUENCE [LARGE SCALE GENOMIC DNA]</scope>
    <source>
        <strain evidence="1">UW-LDO-IC</strain>
    </source>
</reference>
<comment type="caution">
    <text evidence="1">The sequence shown here is derived from an EMBL/GenBank/DDBJ whole genome shotgun (WGS) entry which is preliminary data.</text>
</comment>
<evidence type="ECO:0000313" key="1">
    <source>
        <dbReference type="EMBL" id="RDE48791.1"/>
    </source>
</evidence>
<dbReference type="Proteomes" id="UP000253831">
    <property type="component" value="Unassembled WGS sequence"/>
</dbReference>
<dbReference type="InterPro" id="IPR035897">
    <property type="entry name" value="Toll_tir_struct_dom_sf"/>
</dbReference>
<organism evidence="1 2">
    <name type="scientific">Candidatus Accumulibacter meliphilus</name>
    <dbReference type="NCBI Taxonomy" id="2211374"/>
    <lineage>
        <taxon>Bacteria</taxon>
        <taxon>Pseudomonadati</taxon>
        <taxon>Pseudomonadota</taxon>
        <taxon>Betaproteobacteria</taxon>
        <taxon>Candidatus Accumulibacter</taxon>
    </lineage>
</organism>
<gene>
    <name evidence="1" type="ORF">DVS81_20175</name>
</gene>
<dbReference type="EMBL" id="QPGA01000087">
    <property type="protein sequence ID" value="RDE48791.1"/>
    <property type="molecule type" value="Genomic_DNA"/>
</dbReference>
<dbReference type="AlphaFoldDB" id="A0A369XFB0"/>
<evidence type="ECO:0000313" key="2">
    <source>
        <dbReference type="Proteomes" id="UP000253831"/>
    </source>
</evidence>
<accession>A0A369XFB0</accession>
<dbReference type="Gene3D" id="3.40.50.10140">
    <property type="entry name" value="Toll/interleukin-1 receptor homology (TIR) domain"/>
    <property type="match status" value="1"/>
</dbReference>
<proteinExistence type="predicted"/>
<sequence>MSYSHGDIEGTGDSLLAHWSVEFVHGLHKFLVGILEEPVSIFLDVSKNPATAVNPMAPLDEELTAALDHAALLQILMTPAYLKSSWCARELAHWTAGQPKKRGSPQNRIAVARVWGTKDRPWPPALKDQSKNDLPGFTFHDRQDQMPWGYGGGLRYRGRRPVPPNDRFLDEIRKLAIYLTKRLIELKTEIKQQKAAQEEVRQLQAGNATIYLYARQEHGNFWQSTSDVLKGLGLQVLPGEPEPPDADDDERQRKQLARTASQCQAMLLVGVDGLALDADLYVIGYDRRNYVRSLYQKALPCAVVDRTGTLGTEARKSRASKLQIDWIEGASPEWPGNVEAWIKRRASAQAADGYRL</sequence>
<evidence type="ECO:0008006" key="3">
    <source>
        <dbReference type="Google" id="ProtNLM"/>
    </source>
</evidence>
<protein>
    <recommendedName>
        <fullName evidence="3">TIR domain-containing protein</fullName>
    </recommendedName>
</protein>